<sequence length="159" mass="18550">MKKLVIISIFFIFISCNSKEKKKTEAQDETTLKANFDFLIGEWFRTNDEEGKATFESWKKSNDSTYLGHGFTIKGKDTIWQERVVLSPVKGEWYFQVKSPNDSISTDFKLTGYTDISFVCENQQNEFPKLIQYRKNGNDKLHAEISADTTKIDFEFQKK</sequence>
<dbReference type="Pfam" id="PF19780">
    <property type="entry name" value="DUF6265"/>
    <property type="match status" value="1"/>
</dbReference>
<dbReference type="InterPro" id="IPR046232">
    <property type="entry name" value="DUF6265"/>
</dbReference>
<dbReference type="PROSITE" id="PS51257">
    <property type="entry name" value="PROKAR_LIPOPROTEIN"/>
    <property type="match status" value="1"/>
</dbReference>
<dbReference type="OrthoDB" id="5382295at2"/>
<gene>
    <name evidence="2" type="ORF">SAMN06296427_102200</name>
</gene>
<evidence type="ECO:0000259" key="1">
    <source>
        <dbReference type="Pfam" id="PF19780"/>
    </source>
</evidence>
<accession>A0A1W1Z5G7</accession>
<dbReference type="STRING" id="1434700.SAMN06296427_102200"/>
<proteinExistence type="predicted"/>
<dbReference type="AlphaFoldDB" id="A0A1W1Z5G7"/>
<organism evidence="2 3">
    <name type="scientific">Moheibacter sediminis</name>
    <dbReference type="NCBI Taxonomy" id="1434700"/>
    <lineage>
        <taxon>Bacteria</taxon>
        <taxon>Pseudomonadati</taxon>
        <taxon>Bacteroidota</taxon>
        <taxon>Flavobacteriia</taxon>
        <taxon>Flavobacteriales</taxon>
        <taxon>Weeksellaceae</taxon>
        <taxon>Moheibacter</taxon>
    </lineage>
</organism>
<evidence type="ECO:0000313" key="3">
    <source>
        <dbReference type="Proteomes" id="UP000192393"/>
    </source>
</evidence>
<feature type="domain" description="DUF6265" evidence="1">
    <location>
        <begin position="37"/>
        <end position="146"/>
    </location>
</feature>
<name>A0A1W1Z5G7_9FLAO</name>
<dbReference type="EMBL" id="FWXS01000002">
    <property type="protein sequence ID" value="SMC43361.1"/>
    <property type="molecule type" value="Genomic_DNA"/>
</dbReference>
<dbReference type="Proteomes" id="UP000192393">
    <property type="component" value="Unassembled WGS sequence"/>
</dbReference>
<keyword evidence="3" id="KW-1185">Reference proteome</keyword>
<reference evidence="2 3" key="1">
    <citation type="submission" date="2017-04" db="EMBL/GenBank/DDBJ databases">
        <authorList>
            <person name="Afonso C.L."/>
            <person name="Miller P.J."/>
            <person name="Scott M.A."/>
            <person name="Spackman E."/>
            <person name="Goraichik I."/>
            <person name="Dimitrov K.M."/>
            <person name="Suarez D.L."/>
            <person name="Swayne D.E."/>
        </authorList>
    </citation>
    <scope>NUCLEOTIDE SEQUENCE [LARGE SCALE GENOMIC DNA]</scope>
    <source>
        <strain evidence="2 3">CGMCC 1.12708</strain>
    </source>
</reference>
<protein>
    <recommendedName>
        <fullName evidence="1">DUF6265 domain-containing protein</fullName>
    </recommendedName>
</protein>
<dbReference type="RefSeq" id="WP_084016358.1">
    <property type="nucleotide sequence ID" value="NZ_FWXS01000002.1"/>
</dbReference>
<evidence type="ECO:0000313" key="2">
    <source>
        <dbReference type="EMBL" id="SMC43361.1"/>
    </source>
</evidence>